<evidence type="ECO:0000313" key="1">
    <source>
        <dbReference type="EMBL" id="KAJ2787254.1"/>
    </source>
</evidence>
<dbReference type="EMBL" id="JANBUM010000028">
    <property type="protein sequence ID" value="KAJ2787254.1"/>
    <property type="molecule type" value="Genomic_DNA"/>
</dbReference>
<protein>
    <submittedName>
        <fullName evidence="1">Uncharacterized protein</fullName>
    </submittedName>
</protein>
<dbReference type="Proteomes" id="UP001140172">
    <property type="component" value="Unassembled WGS sequence"/>
</dbReference>
<name>A0A9W8HL43_9FUNG</name>
<gene>
    <name evidence="1" type="ORF">GGI15_000860</name>
</gene>
<dbReference type="AlphaFoldDB" id="A0A9W8HL43"/>
<accession>A0A9W8HL43</accession>
<sequence length="65" mass="7246">MMVFNPQTLHPAAASGPYSLWPRASKRRLPSSPLGRAIDVRKVHPASITPAHYSPHITIRHRAKL</sequence>
<keyword evidence="2" id="KW-1185">Reference proteome</keyword>
<proteinExistence type="predicted"/>
<evidence type="ECO:0000313" key="2">
    <source>
        <dbReference type="Proteomes" id="UP001140172"/>
    </source>
</evidence>
<comment type="caution">
    <text evidence="1">The sequence shown here is derived from an EMBL/GenBank/DDBJ whole genome shotgun (WGS) entry which is preliminary data.</text>
</comment>
<organism evidence="1 2">
    <name type="scientific">Coemansia interrupta</name>
    <dbReference type="NCBI Taxonomy" id="1126814"/>
    <lineage>
        <taxon>Eukaryota</taxon>
        <taxon>Fungi</taxon>
        <taxon>Fungi incertae sedis</taxon>
        <taxon>Zoopagomycota</taxon>
        <taxon>Kickxellomycotina</taxon>
        <taxon>Kickxellomycetes</taxon>
        <taxon>Kickxellales</taxon>
        <taxon>Kickxellaceae</taxon>
        <taxon>Coemansia</taxon>
    </lineage>
</organism>
<dbReference type="OrthoDB" id="5595199at2759"/>
<reference evidence="1" key="1">
    <citation type="submission" date="2022-07" db="EMBL/GenBank/DDBJ databases">
        <title>Phylogenomic reconstructions and comparative analyses of Kickxellomycotina fungi.</title>
        <authorList>
            <person name="Reynolds N.K."/>
            <person name="Stajich J.E."/>
            <person name="Barry K."/>
            <person name="Grigoriev I.V."/>
            <person name="Crous P."/>
            <person name="Smith M.E."/>
        </authorList>
    </citation>
    <scope>NUCLEOTIDE SEQUENCE</scope>
    <source>
        <strain evidence="1">BCRC 34489</strain>
    </source>
</reference>